<dbReference type="PROSITE" id="PS50109">
    <property type="entry name" value="HIS_KIN"/>
    <property type="match status" value="1"/>
</dbReference>
<comment type="subcellular location">
    <subcellularLocation>
        <location evidence="2">Membrane</location>
        <topology evidence="2">Multi-pass membrane protein</topology>
    </subcellularLocation>
</comment>
<dbReference type="InterPro" id="IPR003594">
    <property type="entry name" value="HATPase_dom"/>
</dbReference>
<dbReference type="SUPFAM" id="SSF55874">
    <property type="entry name" value="ATPase domain of HSP90 chaperone/DNA topoisomerase II/histidine kinase"/>
    <property type="match status" value="1"/>
</dbReference>
<evidence type="ECO:0000256" key="1">
    <source>
        <dbReference type="ARBA" id="ARBA00000085"/>
    </source>
</evidence>
<keyword evidence="12 13" id="KW-0472">Membrane</keyword>
<keyword evidence="10 13" id="KW-1133">Transmembrane helix</keyword>
<accession>A0ABQ3UGV2</accession>
<dbReference type="EMBL" id="BNJG01000001">
    <property type="protein sequence ID" value="GHO51937.1"/>
    <property type="molecule type" value="Genomic_DNA"/>
</dbReference>
<proteinExistence type="predicted"/>
<keyword evidence="8" id="KW-0418">Kinase</keyword>
<evidence type="ECO:0000256" key="5">
    <source>
        <dbReference type="ARBA" id="ARBA00022679"/>
    </source>
</evidence>
<comment type="catalytic activity">
    <reaction evidence="1">
        <text>ATP + protein L-histidine = ADP + protein N-phospho-L-histidine.</text>
        <dbReference type="EC" id="2.7.13.3"/>
    </reaction>
</comment>
<dbReference type="InterPro" id="IPR052023">
    <property type="entry name" value="Histidine_kinase_KdpD"/>
</dbReference>
<dbReference type="Pfam" id="PF13493">
    <property type="entry name" value="DUF4118"/>
    <property type="match status" value="1"/>
</dbReference>
<evidence type="ECO:0000256" key="11">
    <source>
        <dbReference type="ARBA" id="ARBA00023012"/>
    </source>
</evidence>
<feature type="transmembrane region" description="Helical" evidence="13">
    <location>
        <begin position="21"/>
        <end position="42"/>
    </location>
</feature>
<evidence type="ECO:0000256" key="4">
    <source>
        <dbReference type="ARBA" id="ARBA00022553"/>
    </source>
</evidence>
<feature type="transmembrane region" description="Helical" evidence="13">
    <location>
        <begin position="101"/>
        <end position="121"/>
    </location>
</feature>
<reference evidence="15 16" key="1">
    <citation type="journal article" date="2021" name="Int. J. Syst. Evol. Microbiol.">
        <title>Reticulibacter mediterranei gen. nov., sp. nov., within the new family Reticulibacteraceae fam. nov., and Ktedonospora formicarum gen. nov., sp. nov., Ktedonobacter robiniae sp. nov., Dictyobacter formicarum sp. nov. and Dictyobacter arantiisoli sp. nov., belonging to the class Ktedonobacteria.</title>
        <authorList>
            <person name="Yabe S."/>
            <person name="Zheng Y."/>
            <person name="Wang C.M."/>
            <person name="Sakai Y."/>
            <person name="Abe K."/>
            <person name="Yokota A."/>
            <person name="Donadio S."/>
            <person name="Cavaletti L."/>
            <person name="Monciardini P."/>
        </authorList>
    </citation>
    <scope>NUCLEOTIDE SEQUENCE [LARGE SCALE GENOMIC DNA]</scope>
    <source>
        <strain evidence="15 16">SOSP1-30</strain>
    </source>
</reference>
<evidence type="ECO:0000256" key="13">
    <source>
        <dbReference type="SAM" id="Phobius"/>
    </source>
</evidence>
<dbReference type="Gene3D" id="1.20.120.620">
    <property type="entry name" value="Backbone structure of the membrane domain of e. Coli histidine kinase receptor kdpd"/>
    <property type="match status" value="1"/>
</dbReference>
<keyword evidence="9" id="KW-0067">ATP-binding</keyword>
<evidence type="ECO:0000256" key="2">
    <source>
        <dbReference type="ARBA" id="ARBA00004141"/>
    </source>
</evidence>
<dbReference type="Pfam" id="PF00512">
    <property type="entry name" value="HisKA"/>
    <property type="match status" value="1"/>
</dbReference>
<dbReference type="CDD" id="cd00082">
    <property type="entry name" value="HisKA"/>
    <property type="match status" value="1"/>
</dbReference>
<dbReference type="Gene3D" id="3.30.565.10">
    <property type="entry name" value="Histidine kinase-like ATPase, C-terminal domain"/>
    <property type="match status" value="1"/>
</dbReference>
<evidence type="ECO:0000313" key="16">
    <source>
        <dbReference type="Proteomes" id="UP000654345"/>
    </source>
</evidence>
<evidence type="ECO:0000256" key="8">
    <source>
        <dbReference type="ARBA" id="ARBA00022777"/>
    </source>
</evidence>
<organism evidence="15 16">
    <name type="scientific">Ktedonobacter robiniae</name>
    <dbReference type="NCBI Taxonomy" id="2778365"/>
    <lineage>
        <taxon>Bacteria</taxon>
        <taxon>Bacillati</taxon>
        <taxon>Chloroflexota</taxon>
        <taxon>Ktedonobacteria</taxon>
        <taxon>Ktedonobacterales</taxon>
        <taxon>Ktedonobacteraceae</taxon>
        <taxon>Ktedonobacter</taxon>
    </lineage>
</organism>
<dbReference type="Gene3D" id="1.10.287.130">
    <property type="match status" value="1"/>
</dbReference>
<dbReference type="RefSeq" id="WP_201368899.1">
    <property type="nucleotide sequence ID" value="NZ_BNJG01000001.1"/>
</dbReference>
<evidence type="ECO:0000256" key="3">
    <source>
        <dbReference type="ARBA" id="ARBA00012438"/>
    </source>
</evidence>
<evidence type="ECO:0000256" key="12">
    <source>
        <dbReference type="ARBA" id="ARBA00023136"/>
    </source>
</evidence>
<dbReference type="SMART" id="SM00387">
    <property type="entry name" value="HATPase_c"/>
    <property type="match status" value="1"/>
</dbReference>
<evidence type="ECO:0000256" key="7">
    <source>
        <dbReference type="ARBA" id="ARBA00022741"/>
    </source>
</evidence>
<keyword evidence="7" id="KW-0547">Nucleotide-binding</keyword>
<dbReference type="InterPro" id="IPR025201">
    <property type="entry name" value="KdpD_TM"/>
</dbReference>
<dbReference type="InterPro" id="IPR004358">
    <property type="entry name" value="Sig_transdc_His_kin-like_C"/>
</dbReference>
<dbReference type="PANTHER" id="PTHR45569:SF1">
    <property type="entry name" value="SENSOR PROTEIN KDPD"/>
    <property type="match status" value="1"/>
</dbReference>
<dbReference type="EC" id="2.7.13.3" evidence="3"/>
<dbReference type="PANTHER" id="PTHR45569">
    <property type="entry name" value="SENSOR PROTEIN KDPD"/>
    <property type="match status" value="1"/>
</dbReference>
<evidence type="ECO:0000256" key="9">
    <source>
        <dbReference type="ARBA" id="ARBA00022840"/>
    </source>
</evidence>
<dbReference type="InterPro" id="IPR029016">
    <property type="entry name" value="GAF-like_dom_sf"/>
</dbReference>
<dbReference type="InterPro" id="IPR003661">
    <property type="entry name" value="HisK_dim/P_dom"/>
</dbReference>
<evidence type="ECO:0000256" key="6">
    <source>
        <dbReference type="ARBA" id="ARBA00022692"/>
    </source>
</evidence>
<dbReference type="CDD" id="cd00075">
    <property type="entry name" value="HATPase"/>
    <property type="match status" value="1"/>
</dbReference>
<dbReference type="InterPro" id="IPR036890">
    <property type="entry name" value="HATPase_C_sf"/>
</dbReference>
<dbReference type="InterPro" id="IPR005467">
    <property type="entry name" value="His_kinase_dom"/>
</dbReference>
<dbReference type="Gene3D" id="3.30.450.40">
    <property type="match status" value="1"/>
</dbReference>
<dbReference type="PRINTS" id="PR00344">
    <property type="entry name" value="BCTRLSENSOR"/>
</dbReference>
<keyword evidence="16" id="KW-1185">Reference proteome</keyword>
<dbReference type="SUPFAM" id="SSF47384">
    <property type="entry name" value="Homodimeric domain of signal transducing histidine kinase"/>
    <property type="match status" value="1"/>
</dbReference>
<gene>
    <name evidence="15" type="ORF">KSB_04120</name>
</gene>
<dbReference type="Pfam" id="PF02518">
    <property type="entry name" value="HATPase_c"/>
    <property type="match status" value="1"/>
</dbReference>
<dbReference type="Proteomes" id="UP000654345">
    <property type="component" value="Unassembled WGS sequence"/>
</dbReference>
<comment type="caution">
    <text evidence="15">The sequence shown here is derived from an EMBL/GenBank/DDBJ whole genome shotgun (WGS) entry which is preliminary data.</text>
</comment>
<feature type="transmembrane region" description="Helical" evidence="13">
    <location>
        <begin position="72"/>
        <end position="95"/>
    </location>
</feature>
<protein>
    <recommendedName>
        <fullName evidence="3">histidine kinase</fullName>
        <ecNumber evidence="3">2.7.13.3</ecNumber>
    </recommendedName>
</protein>
<evidence type="ECO:0000256" key="10">
    <source>
        <dbReference type="ARBA" id="ARBA00022989"/>
    </source>
</evidence>
<evidence type="ECO:0000259" key="14">
    <source>
        <dbReference type="PROSITE" id="PS50109"/>
    </source>
</evidence>
<evidence type="ECO:0000313" key="15">
    <source>
        <dbReference type="EMBL" id="GHO51937.1"/>
    </source>
</evidence>
<dbReference type="InterPro" id="IPR036097">
    <property type="entry name" value="HisK_dim/P_sf"/>
</dbReference>
<dbReference type="SUPFAM" id="SSF55781">
    <property type="entry name" value="GAF domain-like"/>
    <property type="match status" value="1"/>
</dbReference>
<keyword evidence="5" id="KW-0808">Transferase</keyword>
<feature type="domain" description="Histidine kinase" evidence="14">
    <location>
        <begin position="327"/>
        <end position="549"/>
    </location>
</feature>
<name>A0ABQ3UGV2_9CHLR</name>
<keyword evidence="4" id="KW-0597">Phosphoprotein</keyword>
<dbReference type="InterPro" id="IPR038318">
    <property type="entry name" value="KdpD_sf"/>
</dbReference>
<sequence>MYGIDQITPLVEEQQRTWTAYLLDTLFAVAGVMLITTLIALFQLYPRIPNISSIYLLAVLSLATWRGRYAATLASLLAFLSFNFFVIPPVYTFTVYRTEEWIALFVLLISGLLTGHLTTTLRQQSLRIARKEYETRILYNLVRLINQEGRPELQLKVIARAIVDVFTSWGVQDCEIIQPDAQGTLQVQVCAGQDQPSPLLPGELTHAAWVIKHGQSLETIEHASTQHHQHAFEHSIYHACYWLPLIIGAKAVGVLRLHMHKEGGQAEHFDFSREARIDTHKYPHNAFFWAFLDQATLLIERSRLQRENLRLEVLQQTDTLRAALLSSVSHDLRTPLTVIKASASTLLEQDIHWEEAVQRSIASSIEREADRLNRLVGNLLDMSRIEEGALKPEKEWYQVRALIQDVLDRLSSLFEGRSVQLHGPHDLPPVELDYLHLDQVLTNLLENAVRYTPPGTPIDVTVQPQEHEMLISVADRGPGIPQAEQKLIFDKFYRVLHHKQPGTSDTSTPGSGLGLAVCKGLIEAHEGRIWVESRPQGGAQFFIALPLRSFEQ</sequence>
<keyword evidence="11" id="KW-0902">Two-component regulatory system</keyword>
<keyword evidence="6 13" id="KW-0812">Transmembrane</keyword>
<dbReference type="SMART" id="SM00388">
    <property type="entry name" value="HisKA"/>
    <property type="match status" value="1"/>
</dbReference>